<accession>A0ABV3X668</accession>
<dbReference type="Proteomes" id="UP001559623">
    <property type="component" value="Unassembled WGS sequence"/>
</dbReference>
<name>A0ABV3X668_9FIRM</name>
<gene>
    <name evidence="2" type="ORF">QCO44_08620</name>
</gene>
<dbReference type="EMBL" id="JARVLH010000005">
    <property type="protein sequence ID" value="MEX5285693.1"/>
    <property type="molecule type" value="Genomic_DNA"/>
</dbReference>
<organism evidence="2 3">
    <name type="scientific">Selenomonas sputigena</name>
    <dbReference type="NCBI Taxonomy" id="69823"/>
    <lineage>
        <taxon>Bacteria</taxon>
        <taxon>Bacillati</taxon>
        <taxon>Bacillota</taxon>
        <taxon>Negativicutes</taxon>
        <taxon>Selenomonadales</taxon>
        <taxon>Selenomonadaceae</taxon>
        <taxon>Selenomonas</taxon>
    </lineage>
</organism>
<evidence type="ECO:0000313" key="2">
    <source>
        <dbReference type="EMBL" id="MEX5285693.1"/>
    </source>
</evidence>
<dbReference type="RefSeq" id="WP_368847418.1">
    <property type="nucleotide sequence ID" value="NZ_CP194411.1"/>
</dbReference>
<evidence type="ECO:0000256" key="1">
    <source>
        <dbReference type="SAM" id="SignalP"/>
    </source>
</evidence>
<keyword evidence="3" id="KW-1185">Reference proteome</keyword>
<protein>
    <submittedName>
        <fullName evidence="2">Coenzyme F(420) biosynthesis enzyme</fullName>
    </submittedName>
</protein>
<sequence length="184" mass="20691">MRKFVQIMLLACLVIFSTQVAFANADKATVQEGADLTDVHRLAIASPLYMPRKDAPSKDELLAIMNKASSFARCYVLSYDMVAEEIQKDNGIDIRALDRRQASKVYKEGVAKTADAYVVLTVANNGRTNFFFDVYKSGTNDLLYTYQIVANKSEPDNEVTFNLLCEQFFKNFERSVGEQAKGKK</sequence>
<comment type="caution">
    <text evidence="2">The sequence shown here is derived from an EMBL/GenBank/DDBJ whole genome shotgun (WGS) entry which is preliminary data.</text>
</comment>
<feature type="chain" id="PRO_5045650892" evidence="1">
    <location>
        <begin position="24"/>
        <end position="184"/>
    </location>
</feature>
<reference evidence="2 3" key="1">
    <citation type="submission" date="2023-04" db="EMBL/GenBank/DDBJ databases">
        <title>Genome Sequence of Selenomonas sputigena ATCC 33150.</title>
        <authorList>
            <person name="Miller D.P."/>
            <person name="Anvari S."/>
            <person name="Polson S.W."/>
            <person name="Macdonald M."/>
            <person name="Mcdowell J.V."/>
        </authorList>
    </citation>
    <scope>NUCLEOTIDE SEQUENCE [LARGE SCALE GENOMIC DNA]</scope>
    <source>
        <strain evidence="2 3">ATCC 33150</strain>
    </source>
</reference>
<proteinExistence type="predicted"/>
<feature type="signal peptide" evidence="1">
    <location>
        <begin position="1"/>
        <end position="23"/>
    </location>
</feature>
<keyword evidence="1" id="KW-0732">Signal</keyword>
<evidence type="ECO:0000313" key="3">
    <source>
        <dbReference type="Proteomes" id="UP001559623"/>
    </source>
</evidence>